<keyword evidence="2" id="KW-1185">Reference proteome</keyword>
<dbReference type="SFLD" id="SFLDG01129">
    <property type="entry name" value="C1.5:_HAD__Beta-PGM__Phosphata"/>
    <property type="match status" value="1"/>
</dbReference>
<dbReference type="InterPro" id="IPR036412">
    <property type="entry name" value="HAD-like_sf"/>
</dbReference>
<dbReference type="RefSeq" id="WP_238894987.1">
    <property type="nucleotide sequence ID" value="NZ_JAKOGG010000002.1"/>
</dbReference>
<dbReference type="Gene3D" id="3.40.50.1000">
    <property type="entry name" value="HAD superfamily/HAD-like"/>
    <property type="match status" value="1"/>
</dbReference>
<dbReference type="NCBIfam" id="TIGR02254">
    <property type="entry name" value="YjjG_YfnB"/>
    <property type="match status" value="1"/>
</dbReference>
<dbReference type="NCBIfam" id="TIGR01509">
    <property type="entry name" value="HAD-SF-IA-v3"/>
    <property type="match status" value="1"/>
</dbReference>
<evidence type="ECO:0000313" key="2">
    <source>
        <dbReference type="Proteomes" id="UP001201549"/>
    </source>
</evidence>
<protein>
    <submittedName>
        <fullName evidence="1">Pyrimidine 5'-nucleotidase</fullName>
        <ecNumber evidence="1">3.1.3.5</ecNumber>
    </submittedName>
</protein>
<dbReference type="EC" id="3.1.3.5" evidence="1"/>
<dbReference type="InterPro" id="IPR023214">
    <property type="entry name" value="HAD_sf"/>
</dbReference>
<dbReference type="InterPro" id="IPR023198">
    <property type="entry name" value="PGP-like_dom2"/>
</dbReference>
<dbReference type="InterPro" id="IPR052550">
    <property type="entry name" value="Pyrimidine_5'-ntase_YjjG"/>
</dbReference>
<reference evidence="2" key="1">
    <citation type="submission" date="2023-07" db="EMBL/GenBank/DDBJ databases">
        <title>Shewanella mangrovi sp. nov., an acetaldehyde- degrading bacterium isolated from mangrove sediment.</title>
        <authorList>
            <person name="Liu Y."/>
        </authorList>
    </citation>
    <scope>NUCLEOTIDE SEQUENCE [LARGE SCALE GENOMIC DNA]</scope>
    <source>
        <strain evidence="2">C32</strain>
    </source>
</reference>
<dbReference type="GO" id="GO:0008253">
    <property type="term" value="F:5'-nucleotidase activity"/>
    <property type="evidence" value="ECO:0007669"/>
    <property type="project" value="UniProtKB-EC"/>
</dbReference>
<dbReference type="CDD" id="cd04305">
    <property type="entry name" value="HAD_Neu5Ac-Pase_like"/>
    <property type="match status" value="1"/>
</dbReference>
<dbReference type="PANTHER" id="PTHR47478">
    <property type="match status" value="1"/>
</dbReference>
<name>A0ABT2FK19_9GAMM</name>
<gene>
    <name evidence="1" type="primary">yjjG</name>
    <name evidence="1" type="ORF">L9G74_04005</name>
</gene>
<dbReference type="EMBL" id="JAKOGG010000002">
    <property type="protein sequence ID" value="MCS4555589.1"/>
    <property type="molecule type" value="Genomic_DNA"/>
</dbReference>
<dbReference type="SFLD" id="SFLDG01135">
    <property type="entry name" value="C1.5.6:_HAD__Beta-PGM__Phospha"/>
    <property type="match status" value="1"/>
</dbReference>
<dbReference type="NCBIfam" id="TIGR01549">
    <property type="entry name" value="HAD-SF-IA-v1"/>
    <property type="match status" value="1"/>
</dbReference>
<sequence>MQYDWILFDADETLFHFDAFRGMQLMLERQGVVLTEADFQQYEQVNKPLWVAYQNGDITADELKHTRFKRWAEQLGIVPAELNRRYMQAMADICSLLPGAGALINALHGQVRMGIITNGFTDLQSARLERTGLASHFEHIIISEEVGVAKPDPRIFEHALTLMGNPDKQRVLMVGDNPHSDILGGLNSGIHTCWFNPRSEELPAAIQPHYQVSSLAELQALLLA</sequence>
<accession>A0ABT2FK19</accession>
<dbReference type="Pfam" id="PF00702">
    <property type="entry name" value="Hydrolase"/>
    <property type="match status" value="1"/>
</dbReference>
<dbReference type="SFLD" id="SFLDS00003">
    <property type="entry name" value="Haloacid_Dehalogenase"/>
    <property type="match status" value="1"/>
</dbReference>
<dbReference type="PRINTS" id="PR00413">
    <property type="entry name" value="HADHALOGNASE"/>
</dbReference>
<dbReference type="Proteomes" id="UP001201549">
    <property type="component" value="Unassembled WGS sequence"/>
</dbReference>
<dbReference type="Gene3D" id="1.10.150.240">
    <property type="entry name" value="Putative phosphatase, domain 2"/>
    <property type="match status" value="1"/>
</dbReference>
<organism evidence="1 2">
    <name type="scientific">Shewanella electrica</name>
    <dbReference type="NCBI Taxonomy" id="515560"/>
    <lineage>
        <taxon>Bacteria</taxon>
        <taxon>Pseudomonadati</taxon>
        <taxon>Pseudomonadota</taxon>
        <taxon>Gammaproteobacteria</taxon>
        <taxon>Alteromonadales</taxon>
        <taxon>Shewanellaceae</taxon>
        <taxon>Shewanella</taxon>
    </lineage>
</organism>
<comment type="caution">
    <text evidence="1">The sequence shown here is derived from an EMBL/GenBank/DDBJ whole genome shotgun (WGS) entry which is preliminary data.</text>
</comment>
<dbReference type="NCBIfam" id="NF006976">
    <property type="entry name" value="PRK09449.1"/>
    <property type="match status" value="1"/>
</dbReference>
<dbReference type="PANTHER" id="PTHR47478:SF1">
    <property type="entry name" value="PYRIMIDINE 5'-NUCLEOTIDASE YJJG"/>
    <property type="match status" value="1"/>
</dbReference>
<evidence type="ECO:0000313" key="1">
    <source>
        <dbReference type="EMBL" id="MCS4555589.1"/>
    </source>
</evidence>
<proteinExistence type="predicted"/>
<dbReference type="InterPro" id="IPR011951">
    <property type="entry name" value="HAD-SF_hydro_IA_YjjG/PynA"/>
</dbReference>
<dbReference type="SUPFAM" id="SSF56784">
    <property type="entry name" value="HAD-like"/>
    <property type="match status" value="1"/>
</dbReference>
<keyword evidence="1" id="KW-0378">Hydrolase</keyword>
<dbReference type="InterPro" id="IPR006439">
    <property type="entry name" value="HAD-SF_hydro_IA"/>
</dbReference>